<keyword evidence="2" id="KW-1185">Reference proteome</keyword>
<comment type="caution">
    <text evidence="1">The sequence shown here is derived from an EMBL/GenBank/DDBJ whole genome shotgun (WGS) entry which is preliminary data.</text>
</comment>
<accession>A0AA39LQG9</accession>
<sequence>MLLIDFVYIMSLTWFLKKDLKLSIEFGVARVELCNGFGRRFDGCSRLLDVVVDGRCFLLLLFHSENFLSFPMDVAMQVDCLMRPFERTASDGLRSSQLIVREVREC</sequence>
<evidence type="ECO:0000313" key="1">
    <source>
        <dbReference type="EMBL" id="KAK0406366.1"/>
    </source>
</evidence>
<dbReference type="EMBL" id="JAUCMV010000004">
    <property type="protein sequence ID" value="KAK0406366.1"/>
    <property type="molecule type" value="Genomic_DNA"/>
</dbReference>
<proteinExistence type="predicted"/>
<dbReference type="AlphaFoldDB" id="A0AA39LQG9"/>
<name>A0AA39LQG9_9BILA</name>
<gene>
    <name evidence="1" type="ORF">QR680_018531</name>
</gene>
<reference evidence="1" key="1">
    <citation type="submission" date="2023-06" db="EMBL/GenBank/DDBJ databases">
        <title>Genomic analysis of the entomopathogenic nematode Steinernema hermaphroditum.</title>
        <authorList>
            <person name="Schwarz E.M."/>
            <person name="Heppert J.K."/>
            <person name="Baniya A."/>
            <person name="Schwartz H.T."/>
            <person name="Tan C.-H."/>
            <person name="Antoshechkin I."/>
            <person name="Sternberg P.W."/>
            <person name="Goodrich-Blair H."/>
            <person name="Dillman A.R."/>
        </authorList>
    </citation>
    <scope>NUCLEOTIDE SEQUENCE</scope>
    <source>
        <strain evidence="1">PS9179</strain>
        <tissue evidence="1">Whole animal</tissue>
    </source>
</reference>
<protein>
    <submittedName>
        <fullName evidence="1">Uncharacterized protein</fullName>
    </submittedName>
</protein>
<evidence type="ECO:0000313" key="2">
    <source>
        <dbReference type="Proteomes" id="UP001175271"/>
    </source>
</evidence>
<dbReference type="Proteomes" id="UP001175271">
    <property type="component" value="Unassembled WGS sequence"/>
</dbReference>
<organism evidence="1 2">
    <name type="scientific">Steinernema hermaphroditum</name>
    <dbReference type="NCBI Taxonomy" id="289476"/>
    <lineage>
        <taxon>Eukaryota</taxon>
        <taxon>Metazoa</taxon>
        <taxon>Ecdysozoa</taxon>
        <taxon>Nematoda</taxon>
        <taxon>Chromadorea</taxon>
        <taxon>Rhabditida</taxon>
        <taxon>Tylenchina</taxon>
        <taxon>Panagrolaimomorpha</taxon>
        <taxon>Strongyloidoidea</taxon>
        <taxon>Steinernematidae</taxon>
        <taxon>Steinernema</taxon>
    </lineage>
</organism>